<evidence type="ECO:0000313" key="3">
    <source>
        <dbReference type="EMBL" id="PSL18859.1"/>
    </source>
</evidence>
<gene>
    <name evidence="3" type="ORF">CLV88_10837</name>
</gene>
<dbReference type="InterPro" id="IPR013538">
    <property type="entry name" value="ASHA1/2-like_C"/>
</dbReference>
<dbReference type="InterPro" id="IPR023393">
    <property type="entry name" value="START-like_dom_sf"/>
</dbReference>
<name>A0A2P8FAY2_9RHOB</name>
<dbReference type="OrthoDB" id="793407at2"/>
<organism evidence="3 4">
    <name type="scientific">Shimia abyssi</name>
    <dbReference type="NCBI Taxonomy" id="1662395"/>
    <lineage>
        <taxon>Bacteria</taxon>
        <taxon>Pseudomonadati</taxon>
        <taxon>Pseudomonadota</taxon>
        <taxon>Alphaproteobacteria</taxon>
        <taxon>Rhodobacterales</taxon>
        <taxon>Roseobacteraceae</taxon>
    </lineage>
</organism>
<dbReference type="EMBL" id="PYGJ01000008">
    <property type="protein sequence ID" value="PSL18859.1"/>
    <property type="molecule type" value="Genomic_DNA"/>
</dbReference>
<dbReference type="RefSeq" id="WP_106608856.1">
    <property type="nucleotide sequence ID" value="NZ_PYGJ01000008.1"/>
</dbReference>
<dbReference type="SUPFAM" id="SSF55961">
    <property type="entry name" value="Bet v1-like"/>
    <property type="match status" value="1"/>
</dbReference>
<keyword evidence="4" id="KW-1185">Reference proteome</keyword>
<feature type="domain" description="Activator of Hsp90 ATPase homologue 1/2-like C-terminal" evidence="2">
    <location>
        <begin position="12"/>
        <end position="140"/>
    </location>
</feature>
<evidence type="ECO:0000256" key="1">
    <source>
        <dbReference type="ARBA" id="ARBA00006817"/>
    </source>
</evidence>
<sequence>MTDAIVKTVQVDVSPERAFDVFTSQIAMWWPGAKHSVSAGKGEVPLEIGLEPRKGGAIYEILQDGSRLSWGEILEWQPPYGFEMTWHPGQDAALATRLALAFEAADDGCTVTLTHSGWEVLAERAAAMSEHYASGWDHVLGDCFCGAFAQ</sequence>
<proteinExistence type="inferred from homology"/>
<evidence type="ECO:0000259" key="2">
    <source>
        <dbReference type="Pfam" id="PF08327"/>
    </source>
</evidence>
<comment type="caution">
    <text evidence="3">The sequence shown here is derived from an EMBL/GenBank/DDBJ whole genome shotgun (WGS) entry which is preliminary data.</text>
</comment>
<accession>A0A2P8FAY2</accession>
<dbReference type="Gene3D" id="3.30.530.20">
    <property type="match status" value="1"/>
</dbReference>
<comment type="similarity">
    <text evidence="1">Belongs to the AHA1 family.</text>
</comment>
<protein>
    <submittedName>
        <fullName evidence="3">Uncharacterized protein YndB with AHSA1/START domain</fullName>
    </submittedName>
</protein>
<dbReference type="AlphaFoldDB" id="A0A2P8FAY2"/>
<reference evidence="3 4" key="1">
    <citation type="submission" date="2018-03" db="EMBL/GenBank/DDBJ databases">
        <title>Genomic Encyclopedia of Archaeal and Bacterial Type Strains, Phase II (KMG-II): from individual species to whole genera.</title>
        <authorList>
            <person name="Goeker M."/>
        </authorList>
    </citation>
    <scope>NUCLEOTIDE SEQUENCE [LARGE SCALE GENOMIC DNA]</scope>
    <source>
        <strain evidence="3 4">DSM 100673</strain>
    </source>
</reference>
<evidence type="ECO:0000313" key="4">
    <source>
        <dbReference type="Proteomes" id="UP000240418"/>
    </source>
</evidence>
<dbReference type="Pfam" id="PF08327">
    <property type="entry name" value="AHSA1"/>
    <property type="match status" value="1"/>
</dbReference>
<dbReference type="Proteomes" id="UP000240418">
    <property type="component" value="Unassembled WGS sequence"/>
</dbReference>